<feature type="transmembrane region" description="Helical" evidence="8">
    <location>
        <begin position="130"/>
        <end position="149"/>
    </location>
</feature>
<protein>
    <submittedName>
        <fullName evidence="9">Rod shape-determining protein MreD</fullName>
    </submittedName>
</protein>
<evidence type="ECO:0000256" key="1">
    <source>
        <dbReference type="ARBA" id="ARBA00004651"/>
    </source>
</evidence>
<proteinExistence type="inferred from homology"/>
<dbReference type="Pfam" id="PF04093">
    <property type="entry name" value="MreD"/>
    <property type="match status" value="1"/>
</dbReference>
<evidence type="ECO:0000256" key="3">
    <source>
        <dbReference type="ARBA" id="ARBA00022475"/>
    </source>
</evidence>
<keyword evidence="6 8" id="KW-1133">Transmembrane helix</keyword>
<dbReference type="PIRSF" id="PIRSF037497">
    <property type="entry name" value="MreD_Clostridium/Treponema_prd"/>
    <property type="match status" value="1"/>
</dbReference>
<gene>
    <name evidence="9" type="primary">mreD</name>
    <name evidence="9" type="ORF">ACJDUG_10815</name>
</gene>
<keyword evidence="3" id="KW-1003">Cell membrane</keyword>
<reference evidence="9 10" key="1">
    <citation type="submission" date="2024-11" db="EMBL/GenBank/DDBJ databases">
        <authorList>
            <person name="Heng Y.C."/>
            <person name="Lim A.C.H."/>
            <person name="Lee J.K.Y."/>
            <person name="Kittelmann S."/>
        </authorList>
    </citation>
    <scope>NUCLEOTIDE SEQUENCE [LARGE SCALE GENOMIC DNA]</scope>
    <source>
        <strain evidence="9 10">WILCCON 0185</strain>
    </source>
</reference>
<evidence type="ECO:0000256" key="7">
    <source>
        <dbReference type="ARBA" id="ARBA00023136"/>
    </source>
</evidence>
<comment type="similarity">
    <text evidence="2">Belongs to the MreD family.</text>
</comment>
<feature type="transmembrane region" description="Helical" evidence="8">
    <location>
        <begin position="29"/>
        <end position="45"/>
    </location>
</feature>
<evidence type="ECO:0000256" key="5">
    <source>
        <dbReference type="ARBA" id="ARBA00022960"/>
    </source>
</evidence>
<feature type="transmembrane region" description="Helical" evidence="8">
    <location>
        <begin position="104"/>
        <end position="124"/>
    </location>
</feature>
<dbReference type="Proteomes" id="UP001623591">
    <property type="component" value="Unassembled WGS sequence"/>
</dbReference>
<dbReference type="InterPro" id="IPR007227">
    <property type="entry name" value="Cell_shape_determining_MreD"/>
</dbReference>
<dbReference type="RefSeq" id="WP_406769907.1">
    <property type="nucleotide sequence ID" value="NZ_JBJHZZ010000006.1"/>
</dbReference>
<keyword evidence="5" id="KW-0133">Cell shape</keyword>
<sequence length="167" mass="18969">MKKVLTLFFICVLLFILDNTLVPFFSIRGYFPSLLLAFCILYSIINGSIEGLWLGVFAGILQDLYFYPGFGINGFTNMLVCVAAGLIGSGIFKEKALIPIVSSLGLSFVKGVLVFSILYINSTYMPFSKVIFNSLYNMVIAVLMYRLVYKLCQKEYMQRKWSFYDGR</sequence>
<evidence type="ECO:0000256" key="2">
    <source>
        <dbReference type="ARBA" id="ARBA00007776"/>
    </source>
</evidence>
<keyword evidence="10" id="KW-1185">Reference proteome</keyword>
<evidence type="ECO:0000313" key="9">
    <source>
        <dbReference type="EMBL" id="MFL0247463.1"/>
    </source>
</evidence>
<evidence type="ECO:0000256" key="6">
    <source>
        <dbReference type="ARBA" id="ARBA00022989"/>
    </source>
</evidence>
<keyword evidence="4 8" id="KW-0812">Transmembrane</keyword>
<evidence type="ECO:0000313" key="10">
    <source>
        <dbReference type="Proteomes" id="UP001623591"/>
    </source>
</evidence>
<comment type="caution">
    <text evidence="9">The sequence shown here is derived from an EMBL/GenBank/DDBJ whole genome shotgun (WGS) entry which is preliminary data.</text>
</comment>
<organism evidence="9 10">
    <name type="scientific">Candidatus Clostridium stratigraminis</name>
    <dbReference type="NCBI Taxonomy" id="3381661"/>
    <lineage>
        <taxon>Bacteria</taxon>
        <taxon>Bacillati</taxon>
        <taxon>Bacillota</taxon>
        <taxon>Clostridia</taxon>
        <taxon>Eubacteriales</taxon>
        <taxon>Clostridiaceae</taxon>
        <taxon>Clostridium</taxon>
    </lineage>
</organism>
<evidence type="ECO:0000256" key="4">
    <source>
        <dbReference type="ARBA" id="ARBA00022692"/>
    </source>
</evidence>
<name>A0ABW8T6Y3_9CLOT</name>
<evidence type="ECO:0000256" key="8">
    <source>
        <dbReference type="SAM" id="Phobius"/>
    </source>
</evidence>
<keyword evidence="7 8" id="KW-0472">Membrane</keyword>
<dbReference type="InterPro" id="IPR017225">
    <property type="entry name" value="Cell_shape_determin_MreD_prd"/>
</dbReference>
<feature type="transmembrane region" description="Helical" evidence="8">
    <location>
        <begin position="74"/>
        <end position="92"/>
    </location>
</feature>
<dbReference type="EMBL" id="JBJHZZ010000006">
    <property type="protein sequence ID" value="MFL0247463.1"/>
    <property type="molecule type" value="Genomic_DNA"/>
</dbReference>
<dbReference type="NCBIfam" id="TIGR03426">
    <property type="entry name" value="shape_MreD"/>
    <property type="match status" value="1"/>
</dbReference>
<accession>A0ABW8T6Y3</accession>
<comment type="subcellular location">
    <subcellularLocation>
        <location evidence="1">Cell membrane</location>
        <topology evidence="1">Multi-pass membrane protein</topology>
    </subcellularLocation>
</comment>